<dbReference type="RefSeq" id="WP_048090362.1">
    <property type="nucleotide sequence ID" value="NZ_JMIY01000003.1"/>
</dbReference>
<dbReference type="GO" id="GO:0003676">
    <property type="term" value="F:nucleic acid binding"/>
    <property type="evidence" value="ECO:0007669"/>
    <property type="project" value="InterPro"/>
</dbReference>
<reference evidence="2 3" key="1">
    <citation type="journal article" date="2013" name="Nature">
        <title>Anaerobic oxidation of methane coupled to nitrate reduction in a novel archaeal lineage.</title>
        <authorList>
            <person name="Haroon M.F."/>
            <person name="Hu S."/>
            <person name="Shi Y."/>
            <person name="Imelfort M."/>
            <person name="Keller J."/>
            <person name="Hugenholtz P."/>
            <person name="Yuan Z."/>
            <person name="Tyson G.W."/>
        </authorList>
    </citation>
    <scope>NUCLEOTIDE SEQUENCE [LARGE SCALE GENOMIC DNA]</scope>
    <source>
        <strain evidence="2 3">ANME-2d</strain>
    </source>
</reference>
<dbReference type="Gene3D" id="3.30.420.10">
    <property type="entry name" value="Ribonuclease H-like superfamily/Ribonuclease H"/>
    <property type="match status" value="1"/>
</dbReference>
<dbReference type="AlphaFoldDB" id="A0A062V4J4"/>
<organism evidence="2 3">
    <name type="scientific">Candidatus Methanoperedens nitratireducens</name>
    <dbReference type="NCBI Taxonomy" id="1392998"/>
    <lineage>
        <taxon>Archaea</taxon>
        <taxon>Methanobacteriati</taxon>
        <taxon>Methanobacteriota</taxon>
        <taxon>Stenosarchaea group</taxon>
        <taxon>Methanomicrobia</taxon>
        <taxon>Methanosarcinales</taxon>
        <taxon>ANME-2 cluster</taxon>
        <taxon>Candidatus Methanoperedentaceae</taxon>
        <taxon>Candidatus Methanoperedens</taxon>
    </lineage>
</organism>
<dbReference type="SUPFAM" id="SSF53098">
    <property type="entry name" value="Ribonuclease H-like"/>
    <property type="match status" value="1"/>
</dbReference>
<protein>
    <recommendedName>
        <fullName evidence="1">Tc1-like transposase DDE domain-containing protein</fullName>
    </recommendedName>
</protein>
<dbReference type="InterPro" id="IPR038717">
    <property type="entry name" value="Tc1-like_DDE_dom"/>
</dbReference>
<gene>
    <name evidence="2" type="ORF">ANME2D_01672</name>
</gene>
<dbReference type="InterPro" id="IPR012337">
    <property type="entry name" value="RNaseH-like_sf"/>
</dbReference>
<dbReference type="EMBL" id="JMIY01000003">
    <property type="protein sequence ID" value="KCZ72267.1"/>
    <property type="molecule type" value="Genomic_DNA"/>
</dbReference>
<accession>A0A062V4J4</accession>
<dbReference type="Pfam" id="PF13358">
    <property type="entry name" value="DDE_3"/>
    <property type="match status" value="1"/>
</dbReference>
<proteinExistence type="predicted"/>
<dbReference type="InterPro" id="IPR036397">
    <property type="entry name" value="RNaseH_sf"/>
</dbReference>
<evidence type="ECO:0000313" key="2">
    <source>
        <dbReference type="EMBL" id="KCZ72267.1"/>
    </source>
</evidence>
<evidence type="ECO:0000313" key="3">
    <source>
        <dbReference type="Proteomes" id="UP000027153"/>
    </source>
</evidence>
<feature type="domain" description="Tc1-like transposase DDE" evidence="1">
    <location>
        <begin position="5"/>
        <end position="134"/>
    </location>
</feature>
<name>A0A062V4J4_9EURY</name>
<keyword evidence="3" id="KW-1185">Reference proteome</keyword>
<dbReference type="OrthoDB" id="195008at2157"/>
<sequence length="156" mass="18721">MIAPYLTYGWFPVGIIKSHPNVKYEYKRKEKICVIGALNSEYFIYAFTDWLNGDVFKVFLQRLVYKFGKLVAVIDQGPYHTSADMQKFYQENKEHLHIVYFPSYSPELDPIEQSWRAAKKWLAIRYWENKRELKRQLITAFEEGITMVPIYEYLRT</sequence>
<comment type="caution">
    <text evidence="2">The sequence shown here is derived from an EMBL/GenBank/DDBJ whole genome shotgun (WGS) entry which is preliminary data.</text>
</comment>
<evidence type="ECO:0000259" key="1">
    <source>
        <dbReference type="Pfam" id="PF13358"/>
    </source>
</evidence>
<dbReference type="Proteomes" id="UP000027153">
    <property type="component" value="Unassembled WGS sequence"/>
</dbReference>